<protein>
    <recommendedName>
        <fullName evidence="13">Golgi SNAP receptor complex member 1</fullName>
    </recommendedName>
</protein>
<evidence type="ECO:0008006" key="13">
    <source>
        <dbReference type="Google" id="ProtNLM"/>
    </source>
</evidence>
<comment type="subcellular location">
    <subcellularLocation>
        <location evidence="1">Golgi apparatus membrane</location>
        <topology evidence="1">Single-pass type IV membrane protein</topology>
    </subcellularLocation>
</comment>
<gene>
    <name evidence="11" type="ORF">BGZ97_013307</name>
</gene>
<dbReference type="OrthoDB" id="422156at2759"/>
<feature type="region of interest" description="Disordered" evidence="9">
    <location>
        <begin position="75"/>
        <end position="94"/>
    </location>
</feature>
<dbReference type="GO" id="GO:0000139">
    <property type="term" value="C:Golgi membrane"/>
    <property type="evidence" value="ECO:0007669"/>
    <property type="project" value="UniProtKB-SubCell"/>
</dbReference>
<evidence type="ECO:0000256" key="9">
    <source>
        <dbReference type="SAM" id="MobiDB-lite"/>
    </source>
</evidence>
<dbReference type="InterPro" id="IPR023601">
    <property type="entry name" value="Golgi_SNAP_su1"/>
</dbReference>
<dbReference type="PANTHER" id="PTHR21094:SF2">
    <property type="entry name" value="GOLGI SNAP RECEPTOR COMPLEX MEMBER 1"/>
    <property type="match status" value="1"/>
</dbReference>
<evidence type="ECO:0000313" key="11">
    <source>
        <dbReference type="EMBL" id="KAG0308659.1"/>
    </source>
</evidence>
<feature type="compositionally biased region" description="Polar residues" evidence="9">
    <location>
        <begin position="1"/>
        <end position="13"/>
    </location>
</feature>
<keyword evidence="4 10" id="KW-0812">Transmembrane</keyword>
<evidence type="ECO:0000256" key="4">
    <source>
        <dbReference type="ARBA" id="ARBA00022692"/>
    </source>
</evidence>
<organism evidence="11 12">
    <name type="scientific">Linnemannia gamsii</name>
    <dbReference type="NCBI Taxonomy" id="64522"/>
    <lineage>
        <taxon>Eukaryota</taxon>
        <taxon>Fungi</taxon>
        <taxon>Fungi incertae sedis</taxon>
        <taxon>Mucoromycota</taxon>
        <taxon>Mortierellomycotina</taxon>
        <taxon>Mortierellomycetes</taxon>
        <taxon>Mortierellales</taxon>
        <taxon>Mortierellaceae</taxon>
        <taxon>Linnemannia</taxon>
    </lineage>
</organism>
<comment type="similarity">
    <text evidence="2">Belongs to the GOSR1 family.</text>
</comment>
<evidence type="ECO:0000256" key="8">
    <source>
        <dbReference type="ARBA" id="ARBA00023136"/>
    </source>
</evidence>
<evidence type="ECO:0000256" key="6">
    <source>
        <dbReference type="ARBA" id="ARBA00022989"/>
    </source>
</evidence>
<dbReference type="GO" id="GO:0005801">
    <property type="term" value="C:cis-Golgi network"/>
    <property type="evidence" value="ECO:0007669"/>
    <property type="project" value="InterPro"/>
</dbReference>
<reference evidence="11" key="1">
    <citation type="journal article" date="2020" name="Fungal Divers.">
        <title>Resolving the Mortierellaceae phylogeny through synthesis of multi-gene phylogenetics and phylogenomics.</title>
        <authorList>
            <person name="Vandepol N."/>
            <person name="Liber J."/>
            <person name="Desiro A."/>
            <person name="Na H."/>
            <person name="Kennedy M."/>
            <person name="Barry K."/>
            <person name="Grigoriev I.V."/>
            <person name="Miller A.N."/>
            <person name="O'Donnell K."/>
            <person name="Stajich J.E."/>
            <person name="Bonito G."/>
        </authorList>
    </citation>
    <scope>NUCLEOTIDE SEQUENCE</scope>
    <source>
        <strain evidence="11">NVP60</strain>
    </source>
</reference>
<dbReference type="GO" id="GO:0005484">
    <property type="term" value="F:SNAP receptor activity"/>
    <property type="evidence" value="ECO:0007669"/>
    <property type="project" value="TreeGrafter"/>
</dbReference>
<evidence type="ECO:0000256" key="3">
    <source>
        <dbReference type="ARBA" id="ARBA00022448"/>
    </source>
</evidence>
<dbReference type="AlphaFoldDB" id="A0A9P6R3A9"/>
<keyword evidence="5" id="KW-0653">Protein transport</keyword>
<evidence type="ECO:0000256" key="5">
    <source>
        <dbReference type="ARBA" id="ARBA00022927"/>
    </source>
</evidence>
<evidence type="ECO:0000256" key="10">
    <source>
        <dbReference type="SAM" id="Phobius"/>
    </source>
</evidence>
<dbReference type="GO" id="GO:0005797">
    <property type="term" value="C:Golgi medial cisterna"/>
    <property type="evidence" value="ECO:0007669"/>
    <property type="project" value="TreeGrafter"/>
</dbReference>
<dbReference type="EMBL" id="JAAAIN010000983">
    <property type="protein sequence ID" value="KAG0308659.1"/>
    <property type="molecule type" value="Genomic_DNA"/>
</dbReference>
<comment type="caution">
    <text evidence="11">The sequence shown here is derived from an EMBL/GenBank/DDBJ whole genome shotgun (WGS) entry which is preliminary data.</text>
</comment>
<dbReference type="Pfam" id="PF12352">
    <property type="entry name" value="V-SNARE_C"/>
    <property type="match status" value="1"/>
</dbReference>
<feature type="transmembrane region" description="Helical" evidence="10">
    <location>
        <begin position="260"/>
        <end position="277"/>
    </location>
</feature>
<dbReference type="PANTHER" id="PTHR21094">
    <property type="entry name" value="GOS-28 SNARE- RELATED"/>
    <property type="match status" value="1"/>
</dbReference>
<evidence type="ECO:0000313" key="12">
    <source>
        <dbReference type="Proteomes" id="UP000823405"/>
    </source>
</evidence>
<dbReference type="GO" id="GO:0006888">
    <property type="term" value="P:endoplasmic reticulum to Golgi vesicle-mediated transport"/>
    <property type="evidence" value="ECO:0007669"/>
    <property type="project" value="InterPro"/>
</dbReference>
<keyword evidence="3" id="KW-0813">Transport</keyword>
<evidence type="ECO:0000256" key="7">
    <source>
        <dbReference type="ARBA" id="ARBA00023034"/>
    </source>
</evidence>
<accession>A0A9P6R3A9</accession>
<keyword evidence="7" id="KW-0333">Golgi apparatus</keyword>
<feature type="compositionally biased region" description="Low complexity" evidence="9">
    <location>
        <begin position="14"/>
        <end position="31"/>
    </location>
</feature>
<sequence>MLKTTTPSRTPIYSSAPLSNSHSPSSSLDNASQAIAAATGVASWDTLRKEVRQIETEIESKLTALSKLAVRNGSASAPPQAAAGAGAPGAGAAAANGEELEANIEELLEKLSRTVDAMSGHLDSQTQTNGQAPLSMTHLLQKHRDILHDYTKEYRKTRQNVRAARDHAQLLTSVRDDISSFKNGGMSASDYLLNERSRIDGSHNLADSALEQAYATRDDLDRQRSILLSVNQRINNVATQLPSVGQLIGKIQSRKNRDNVILSCVIGSCVVGVLYFVM</sequence>
<dbReference type="GO" id="GO:0048219">
    <property type="term" value="P:inter-Golgi cisterna vesicle-mediated transport"/>
    <property type="evidence" value="ECO:0007669"/>
    <property type="project" value="TreeGrafter"/>
</dbReference>
<evidence type="ECO:0000256" key="2">
    <source>
        <dbReference type="ARBA" id="ARBA00008473"/>
    </source>
</evidence>
<evidence type="ECO:0000256" key="1">
    <source>
        <dbReference type="ARBA" id="ARBA00004409"/>
    </source>
</evidence>
<feature type="region of interest" description="Disordered" evidence="9">
    <location>
        <begin position="1"/>
        <end position="31"/>
    </location>
</feature>
<dbReference type="GO" id="GO:0006906">
    <property type="term" value="P:vesicle fusion"/>
    <property type="evidence" value="ECO:0007669"/>
    <property type="project" value="TreeGrafter"/>
</dbReference>
<keyword evidence="8 10" id="KW-0472">Membrane</keyword>
<keyword evidence="12" id="KW-1185">Reference proteome</keyword>
<dbReference type="Proteomes" id="UP000823405">
    <property type="component" value="Unassembled WGS sequence"/>
</dbReference>
<keyword evidence="6 10" id="KW-1133">Transmembrane helix</keyword>
<name>A0A9P6R3A9_9FUNG</name>
<proteinExistence type="inferred from homology"/>
<dbReference type="GO" id="GO:0015031">
    <property type="term" value="P:protein transport"/>
    <property type="evidence" value="ECO:0007669"/>
    <property type="project" value="UniProtKB-KW"/>
</dbReference>
<dbReference type="GO" id="GO:0031201">
    <property type="term" value="C:SNARE complex"/>
    <property type="evidence" value="ECO:0007669"/>
    <property type="project" value="TreeGrafter"/>
</dbReference>